<dbReference type="AlphaFoldDB" id="A7VTQ2"/>
<proteinExistence type="predicted"/>
<dbReference type="Proteomes" id="UP000003490">
    <property type="component" value="Unassembled WGS sequence"/>
</dbReference>
<evidence type="ECO:0000313" key="1">
    <source>
        <dbReference type="EMBL" id="EDO61548.1"/>
    </source>
</evidence>
<reference evidence="1 2" key="2">
    <citation type="submission" date="2007-08" db="EMBL/GenBank/DDBJ databases">
        <authorList>
            <person name="Fulton L."/>
            <person name="Clifton S."/>
            <person name="Fulton B."/>
            <person name="Xu J."/>
            <person name="Minx P."/>
            <person name="Pepin K.H."/>
            <person name="Johnson M."/>
            <person name="Thiruvilangam P."/>
            <person name="Bhonagiri V."/>
            <person name="Nash W.E."/>
            <person name="Wang C."/>
            <person name="Mardis E.R."/>
            <person name="Wilson R.K."/>
        </authorList>
    </citation>
    <scope>NUCLEOTIDE SEQUENCE [LARGE SCALE GENOMIC DNA]</scope>
    <source>
        <strain evidence="1 2">DSM 753</strain>
    </source>
</reference>
<reference evidence="1 2" key="1">
    <citation type="submission" date="2007-08" db="EMBL/GenBank/DDBJ databases">
        <title>Draft genome sequence of Clostridium leptum (DSM 753).</title>
        <authorList>
            <person name="Sudarsanam P."/>
            <person name="Ley R."/>
            <person name="Guruge J."/>
            <person name="Turnbaugh P.J."/>
            <person name="Mahowald M."/>
            <person name="Liep D."/>
            <person name="Gordon J."/>
        </authorList>
    </citation>
    <scope>NUCLEOTIDE SEQUENCE [LARGE SCALE GENOMIC DNA]</scope>
    <source>
        <strain evidence="1 2">DSM 753</strain>
    </source>
</reference>
<sequence length="53" mass="5972">MKESIPPASPDRKLWLMQEAPVCGCRVGRTRNELASAFVFFTGKAFFRGLTPR</sequence>
<dbReference type="EMBL" id="ABCB02000018">
    <property type="protein sequence ID" value="EDO61548.1"/>
    <property type="molecule type" value="Genomic_DNA"/>
</dbReference>
<comment type="caution">
    <text evidence="1">The sequence shown here is derived from an EMBL/GenBank/DDBJ whole genome shotgun (WGS) entry which is preliminary data.</text>
</comment>
<evidence type="ECO:0000313" key="2">
    <source>
        <dbReference type="Proteomes" id="UP000003490"/>
    </source>
</evidence>
<name>A7VTQ2_9FIRM</name>
<accession>A7VTQ2</accession>
<organism evidence="1 2">
    <name type="scientific">[Clostridium] leptum DSM 753</name>
    <dbReference type="NCBI Taxonomy" id="428125"/>
    <lineage>
        <taxon>Bacteria</taxon>
        <taxon>Bacillati</taxon>
        <taxon>Bacillota</taxon>
        <taxon>Clostridia</taxon>
        <taxon>Eubacteriales</taxon>
        <taxon>Oscillospiraceae</taxon>
        <taxon>Oscillospiraceae incertae sedis</taxon>
    </lineage>
</organism>
<protein>
    <submittedName>
        <fullName evidence="1">Uncharacterized protein</fullName>
    </submittedName>
</protein>
<gene>
    <name evidence="1" type="ORF">CLOLEP_01945</name>
</gene>
<dbReference type="HOGENOM" id="CLU_3060192_0_0_9"/>